<keyword evidence="3" id="KW-1185">Reference proteome</keyword>
<protein>
    <submittedName>
        <fullName evidence="2">Uncharacterized protein</fullName>
    </submittedName>
</protein>
<reference evidence="3" key="1">
    <citation type="journal article" date="2019" name="Int. J. Syst. Evol. Microbiol.">
        <title>The Global Catalogue of Microorganisms (GCM) 10K type strain sequencing project: providing services to taxonomists for standard genome sequencing and annotation.</title>
        <authorList>
            <consortium name="The Broad Institute Genomics Platform"/>
            <consortium name="The Broad Institute Genome Sequencing Center for Infectious Disease"/>
            <person name="Wu L."/>
            <person name="Ma J."/>
        </authorList>
    </citation>
    <scope>NUCLEOTIDE SEQUENCE [LARGE SCALE GENOMIC DNA]</scope>
    <source>
        <strain evidence="3">JCM 18952</strain>
    </source>
</reference>
<dbReference type="Proteomes" id="UP001501257">
    <property type="component" value="Unassembled WGS sequence"/>
</dbReference>
<gene>
    <name evidence="2" type="ORF">GCM10025778_02300</name>
</gene>
<feature type="chain" id="PRO_5046890159" evidence="1">
    <location>
        <begin position="25"/>
        <end position="88"/>
    </location>
</feature>
<keyword evidence="1" id="KW-0732">Signal</keyword>
<name>A0ABP9TL18_9MICC</name>
<feature type="signal peptide" evidence="1">
    <location>
        <begin position="1"/>
        <end position="24"/>
    </location>
</feature>
<evidence type="ECO:0000313" key="3">
    <source>
        <dbReference type="Proteomes" id="UP001501257"/>
    </source>
</evidence>
<evidence type="ECO:0000313" key="2">
    <source>
        <dbReference type="EMBL" id="GAA5225700.1"/>
    </source>
</evidence>
<accession>A0ABP9TL18</accession>
<organism evidence="2 3">
    <name type="scientific">Paeniglutamicibacter antarcticus</name>
    <dbReference type="NCBI Taxonomy" id="494023"/>
    <lineage>
        <taxon>Bacteria</taxon>
        <taxon>Bacillati</taxon>
        <taxon>Actinomycetota</taxon>
        <taxon>Actinomycetes</taxon>
        <taxon>Micrococcales</taxon>
        <taxon>Micrococcaceae</taxon>
        <taxon>Paeniglutamicibacter</taxon>
    </lineage>
</organism>
<sequence length="88" mass="9049">MKRMLGLAVMLPLCQGLAPLSVSPATSHLDAGAAKVLATGISQCPTGFPKRHQCDPGAAPATLLEGSVAAYPRHARAPDLHALDISHT</sequence>
<evidence type="ECO:0000256" key="1">
    <source>
        <dbReference type="SAM" id="SignalP"/>
    </source>
</evidence>
<dbReference type="RefSeq" id="WP_210101839.1">
    <property type="nucleotide sequence ID" value="NZ_BAABLK010000005.1"/>
</dbReference>
<dbReference type="EMBL" id="BAABLK010000005">
    <property type="protein sequence ID" value="GAA5225700.1"/>
    <property type="molecule type" value="Genomic_DNA"/>
</dbReference>
<proteinExistence type="predicted"/>
<comment type="caution">
    <text evidence="2">The sequence shown here is derived from an EMBL/GenBank/DDBJ whole genome shotgun (WGS) entry which is preliminary data.</text>
</comment>